<dbReference type="OrthoDB" id="4772757at2759"/>
<dbReference type="SUPFAM" id="SSF48403">
    <property type="entry name" value="Ankyrin repeat"/>
    <property type="match status" value="1"/>
</dbReference>
<dbReference type="InterPro" id="IPR002110">
    <property type="entry name" value="Ankyrin_rpt"/>
</dbReference>
<feature type="non-terminal residue" evidence="2">
    <location>
        <position position="1"/>
    </location>
</feature>
<proteinExistence type="predicted"/>
<keyword evidence="1" id="KW-0040">ANK repeat</keyword>
<dbReference type="Pfam" id="PF12796">
    <property type="entry name" value="Ank_2"/>
    <property type="match status" value="1"/>
</dbReference>
<keyword evidence="3" id="KW-1185">Reference proteome</keyword>
<gene>
    <name evidence="2" type="ORF">DM02DRAFT_472304</name>
</gene>
<dbReference type="InterPro" id="IPR036770">
    <property type="entry name" value="Ankyrin_rpt-contain_sf"/>
</dbReference>
<evidence type="ECO:0000313" key="3">
    <source>
        <dbReference type="Proteomes" id="UP000244855"/>
    </source>
</evidence>
<dbReference type="PROSITE" id="PS50088">
    <property type="entry name" value="ANK_REPEAT"/>
    <property type="match status" value="1"/>
</dbReference>
<evidence type="ECO:0000256" key="1">
    <source>
        <dbReference type="PROSITE-ProRule" id="PRU00023"/>
    </source>
</evidence>
<dbReference type="AlphaFoldDB" id="A0A2V1CWG4"/>
<sequence>ALNIAAGHGHNEIVELLLNDNVKDQRLTDVLELASAKGQENVVQKLLEKGANVNAKSKIFGTALSAA</sequence>
<dbReference type="Gene3D" id="1.25.40.20">
    <property type="entry name" value="Ankyrin repeat-containing domain"/>
    <property type="match status" value="1"/>
</dbReference>
<reference evidence="2 3" key="1">
    <citation type="journal article" date="2018" name="Sci. Rep.">
        <title>Comparative genomics provides insights into the lifestyle and reveals functional heterogeneity of dark septate endophytic fungi.</title>
        <authorList>
            <person name="Knapp D.G."/>
            <person name="Nemeth J.B."/>
            <person name="Barry K."/>
            <person name="Hainaut M."/>
            <person name="Henrissat B."/>
            <person name="Johnson J."/>
            <person name="Kuo A."/>
            <person name="Lim J.H.P."/>
            <person name="Lipzen A."/>
            <person name="Nolan M."/>
            <person name="Ohm R.A."/>
            <person name="Tamas L."/>
            <person name="Grigoriev I.V."/>
            <person name="Spatafora J.W."/>
            <person name="Nagy L.G."/>
            <person name="Kovacs G.M."/>
        </authorList>
    </citation>
    <scope>NUCLEOTIDE SEQUENCE [LARGE SCALE GENOMIC DNA]</scope>
    <source>
        <strain evidence="2 3">DSE2036</strain>
    </source>
</reference>
<protein>
    <submittedName>
        <fullName evidence="2">Uncharacterized protein</fullName>
    </submittedName>
</protein>
<dbReference type="PROSITE" id="PS50297">
    <property type="entry name" value="ANK_REP_REGION"/>
    <property type="match status" value="1"/>
</dbReference>
<feature type="non-terminal residue" evidence="2">
    <location>
        <position position="67"/>
    </location>
</feature>
<evidence type="ECO:0000313" key="2">
    <source>
        <dbReference type="EMBL" id="PVH90022.1"/>
    </source>
</evidence>
<accession>A0A2V1CWG4</accession>
<dbReference type="Proteomes" id="UP000244855">
    <property type="component" value="Unassembled WGS sequence"/>
</dbReference>
<feature type="repeat" description="ANK" evidence="1">
    <location>
        <begin position="31"/>
        <end position="58"/>
    </location>
</feature>
<organism evidence="2 3">
    <name type="scientific">Periconia macrospinosa</name>
    <dbReference type="NCBI Taxonomy" id="97972"/>
    <lineage>
        <taxon>Eukaryota</taxon>
        <taxon>Fungi</taxon>
        <taxon>Dikarya</taxon>
        <taxon>Ascomycota</taxon>
        <taxon>Pezizomycotina</taxon>
        <taxon>Dothideomycetes</taxon>
        <taxon>Pleosporomycetidae</taxon>
        <taxon>Pleosporales</taxon>
        <taxon>Massarineae</taxon>
        <taxon>Periconiaceae</taxon>
        <taxon>Periconia</taxon>
    </lineage>
</organism>
<dbReference type="EMBL" id="KZ806852">
    <property type="protein sequence ID" value="PVH90022.1"/>
    <property type="molecule type" value="Genomic_DNA"/>
</dbReference>
<name>A0A2V1CWG4_9PLEO</name>